<comment type="caution">
    <text evidence="2">The sequence shown here is derived from an EMBL/GenBank/DDBJ whole genome shotgun (WGS) entry which is preliminary data.</text>
</comment>
<dbReference type="Proteomes" id="UP001597045">
    <property type="component" value="Unassembled WGS sequence"/>
</dbReference>
<gene>
    <name evidence="2" type="ORF">ACFQ1S_41190</name>
</gene>
<accession>A0ABW3MPV9</accession>
<dbReference type="EMBL" id="JBHTIS010003657">
    <property type="protein sequence ID" value="MFD1051515.1"/>
    <property type="molecule type" value="Genomic_DNA"/>
</dbReference>
<keyword evidence="3" id="KW-1185">Reference proteome</keyword>
<sequence>MPRAAVELLARILAHTATGQGVSIVPAHAELTTGPWDGMAEQGDGAELSGGLTNALRDPLPAPDDLPADALSPWHIEAEDAGSRHHPPTTAFCARHHPVGDPHSHVKPKHPGPKFNTTPWTRS</sequence>
<feature type="region of interest" description="Disordered" evidence="1">
    <location>
        <begin position="33"/>
        <end position="123"/>
    </location>
</feature>
<evidence type="ECO:0000256" key="1">
    <source>
        <dbReference type="SAM" id="MobiDB-lite"/>
    </source>
</evidence>
<reference evidence="3" key="1">
    <citation type="journal article" date="2019" name="Int. J. Syst. Evol. Microbiol.">
        <title>The Global Catalogue of Microorganisms (GCM) 10K type strain sequencing project: providing services to taxonomists for standard genome sequencing and annotation.</title>
        <authorList>
            <consortium name="The Broad Institute Genomics Platform"/>
            <consortium name="The Broad Institute Genome Sequencing Center for Infectious Disease"/>
            <person name="Wu L."/>
            <person name="Ma J."/>
        </authorList>
    </citation>
    <scope>NUCLEOTIDE SEQUENCE [LARGE SCALE GENOMIC DNA]</scope>
    <source>
        <strain evidence="3">JCM 31486</strain>
    </source>
</reference>
<evidence type="ECO:0000313" key="3">
    <source>
        <dbReference type="Proteomes" id="UP001597045"/>
    </source>
</evidence>
<proteinExistence type="predicted"/>
<feature type="compositionally biased region" description="Low complexity" evidence="1">
    <location>
        <begin position="55"/>
        <end position="71"/>
    </location>
</feature>
<name>A0ABW3MPV9_9PSEU</name>
<evidence type="ECO:0000313" key="2">
    <source>
        <dbReference type="EMBL" id="MFD1051515.1"/>
    </source>
</evidence>
<feature type="non-terminal residue" evidence="2">
    <location>
        <position position="123"/>
    </location>
</feature>
<protein>
    <submittedName>
        <fullName evidence="2">Uncharacterized protein</fullName>
    </submittedName>
</protein>
<organism evidence="2 3">
    <name type="scientific">Kibdelosporangium lantanae</name>
    <dbReference type="NCBI Taxonomy" id="1497396"/>
    <lineage>
        <taxon>Bacteria</taxon>
        <taxon>Bacillati</taxon>
        <taxon>Actinomycetota</taxon>
        <taxon>Actinomycetes</taxon>
        <taxon>Pseudonocardiales</taxon>
        <taxon>Pseudonocardiaceae</taxon>
        <taxon>Kibdelosporangium</taxon>
    </lineage>
</organism>